<dbReference type="Gene3D" id="3.30.420.40">
    <property type="match status" value="1"/>
</dbReference>
<evidence type="ECO:0000313" key="4">
    <source>
        <dbReference type="EMBL" id="KPU42364.1"/>
    </source>
</evidence>
<evidence type="ECO:0000259" key="3">
    <source>
        <dbReference type="Pfam" id="PF21447"/>
    </source>
</evidence>
<evidence type="ECO:0000256" key="1">
    <source>
        <dbReference type="ARBA" id="ARBA00007125"/>
    </source>
</evidence>
<dbReference type="InterPro" id="IPR043129">
    <property type="entry name" value="ATPase_NBD"/>
</dbReference>
<dbReference type="SUPFAM" id="SSF53067">
    <property type="entry name" value="Actin-like ATPase domain"/>
    <property type="match status" value="2"/>
</dbReference>
<dbReference type="PATRIC" id="fig|36849.3.peg.4385"/>
<evidence type="ECO:0000313" key="5">
    <source>
        <dbReference type="Proteomes" id="UP000050326"/>
    </source>
</evidence>
<sequence>MSKKKDLQVAASIDVGSNYLRMAIGEISADGNYFILEDIVKSTNIGRDTFSTGRISIQTIHETCADLKKFVKLIKDYRVKNYKAVSTSGIREAENREYIMEQVRLKTGIEIEIINNAQERFFLYKALRKQLSHSILSDALPLLIINIASGGVEISIYESENLLLTEYIKLGSLRLHETLSGLESKSLNFPGVMEEFIESKIYLIESSIKNMNIQNFIGLGGELNTIVKLFGNNIDKNDGILFIHKKDMVSLYEKMTTMGSDRIINEYKITKKECEILLPSVILFHCFLKLTKAKGILAPMVSLRHGILYNIADKLFDTPGNINSISDIISSAWYIAEKYNVDKNHAKFVEEISLSIFDQSAKYHGLNNDERLYLQVAAILHDTGNYVNLSEHHIHSYSIIRVRKITGFSNREILLIAGIAKYHAYDIPVYSDENYRILTDREKIVVSKLSAILKLAESLDVSHRQKIKKLQIEPSGDALLFHIYSNTDTLLEEWDFIHNTPFFEEVMGIIPLIKHKG</sequence>
<dbReference type="SUPFAM" id="SSF109604">
    <property type="entry name" value="HD-domain/PDEase-like"/>
    <property type="match status" value="1"/>
</dbReference>
<dbReference type="Pfam" id="PF21447">
    <property type="entry name" value="Ppx-GppA_III"/>
    <property type="match status" value="1"/>
</dbReference>
<dbReference type="Pfam" id="PF02541">
    <property type="entry name" value="Ppx-GppA"/>
    <property type="match status" value="1"/>
</dbReference>
<dbReference type="InterPro" id="IPR003695">
    <property type="entry name" value="Ppx_GppA_N"/>
</dbReference>
<keyword evidence="5" id="KW-1185">Reference proteome</keyword>
<evidence type="ECO:0000259" key="2">
    <source>
        <dbReference type="Pfam" id="PF02541"/>
    </source>
</evidence>
<dbReference type="GO" id="GO:0004309">
    <property type="term" value="F:exopolyphosphatase activity"/>
    <property type="evidence" value="ECO:0007669"/>
    <property type="project" value="UniProtKB-EC"/>
</dbReference>
<gene>
    <name evidence="4" type="primary">ppx_2</name>
    <name evidence="4" type="ORF">OXPF_41490</name>
</gene>
<dbReference type="EC" id="3.6.1.11" evidence="4"/>
<dbReference type="AlphaFoldDB" id="A0A0P9ABD2"/>
<feature type="domain" description="Ppx/GppA phosphatase N-terminal" evidence="2">
    <location>
        <begin position="41"/>
        <end position="314"/>
    </location>
</feature>
<comment type="similarity">
    <text evidence="1">Belongs to the GppA/Ppx family.</text>
</comment>
<dbReference type="RefSeq" id="WP_054877082.1">
    <property type="nucleotide sequence ID" value="NZ_LKET01000068.1"/>
</dbReference>
<dbReference type="PANTHER" id="PTHR30005:SF0">
    <property type="entry name" value="RETROGRADE REGULATION PROTEIN 2"/>
    <property type="match status" value="1"/>
</dbReference>
<dbReference type="CDD" id="cd24006">
    <property type="entry name" value="ASKHA_NBD_PPX_GppA"/>
    <property type="match status" value="1"/>
</dbReference>
<proteinExistence type="inferred from homology"/>
<dbReference type="InterPro" id="IPR048950">
    <property type="entry name" value="Ppx_GppA_C"/>
</dbReference>
<name>A0A0P9ABD2_9CLOT</name>
<dbReference type="EMBL" id="LKET01000068">
    <property type="protein sequence ID" value="KPU42364.1"/>
    <property type="molecule type" value="Genomic_DNA"/>
</dbReference>
<dbReference type="OrthoDB" id="9814545at2"/>
<dbReference type="STRING" id="36849.OXPF_41490"/>
<reference evidence="4 5" key="1">
    <citation type="submission" date="2015-09" db="EMBL/GenBank/DDBJ databases">
        <title>Genome sequence of Oxobacter pfennigii DSM 3222.</title>
        <authorList>
            <person name="Poehlein A."/>
            <person name="Bengelsdorf F.R."/>
            <person name="Schiel-Bengelsdorf B."/>
            <person name="Duerre P."/>
            <person name="Daniel R."/>
        </authorList>
    </citation>
    <scope>NUCLEOTIDE SEQUENCE [LARGE SCALE GENOMIC DNA]</scope>
    <source>
        <strain evidence="4 5">DSM 3222</strain>
    </source>
</reference>
<feature type="domain" description="Ppx/GppA phosphatase C-terminal" evidence="3">
    <location>
        <begin position="332"/>
        <end position="487"/>
    </location>
</feature>
<accession>A0A0P9ABD2</accession>
<dbReference type="PANTHER" id="PTHR30005">
    <property type="entry name" value="EXOPOLYPHOSPHATASE"/>
    <property type="match status" value="1"/>
</dbReference>
<dbReference type="InterPro" id="IPR050273">
    <property type="entry name" value="GppA/Ppx_hydrolase"/>
</dbReference>
<dbReference type="Gene3D" id="3.30.420.150">
    <property type="entry name" value="Exopolyphosphatase. Domain 2"/>
    <property type="match status" value="1"/>
</dbReference>
<dbReference type="Proteomes" id="UP000050326">
    <property type="component" value="Unassembled WGS sequence"/>
</dbReference>
<dbReference type="Gene3D" id="1.10.3210.10">
    <property type="entry name" value="Hypothetical protein af1432"/>
    <property type="match status" value="1"/>
</dbReference>
<protein>
    <submittedName>
        <fullName evidence="4">Exopolyphosphatase</fullName>
        <ecNumber evidence="4">3.6.1.11</ecNumber>
    </submittedName>
</protein>
<organism evidence="4 5">
    <name type="scientific">Oxobacter pfennigii</name>
    <dbReference type="NCBI Taxonomy" id="36849"/>
    <lineage>
        <taxon>Bacteria</taxon>
        <taxon>Bacillati</taxon>
        <taxon>Bacillota</taxon>
        <taxon>Clostridia</taxon>
        <taxon>Eubacteriales</taxon>
        <taxon>Clostridiaceae</taxon>
        <taxon>Oxobacter</taxon>
    </lineage>
</organism>
<comment type="caution">
    <text evidence="4">The sequence shown here is derived from an EMBL/GenBank/DDBJ whole genome shotgun (WGS) entry which is preliminary data.</text>
</comment>
<keyword evidence="4" id="KW-0378">Hydrolase</keyword>